<proteinExistence type="predicted"/>
<name>A0A067L429_JATCU</name>
<protein>
    <recommendedName>
        <fullName evidence="3">Las1-like family protein</fullName>
    </recommendedName>
</protein>
<dbReference type="InterPro" id="IPR007174">
    <property type="entry name" value="Las1"/>
</dbReference>
<organism evidence="1 2">
    <name type="scientific">Jatropha curcas</name>
    <name type="common">Barbados nut</name>
    <dbReference type="NCBI Taxonomy" id="180498"/>
    <lineage>
        <taxon>Eukaryota</taxon>
        <taxon>Viridiplantae</taxon>
        <taxon>Streptophyta</taxon>
        <taxon>Embryophyta</taxon>
        <taxon>Tracheophyta</taxon>
        <taxon>Spermatophyta</taxon>
        <taxon>Magnoliopsida</taxon>
        <taxon>eudicotyledons</taxon>
        <taxon>Gunneridae</taxon>
        <taxon>Pentapetalae</taxon>
        <taxon>rosids</taxon>
        <taxon>fabids</taxon>
        <taxon>Malpighiales</taxon>
        <taxon>Euphorbiaceae</taxon>
        <taxon>Crotonoideae</taxon>
        <taxon>Jatropheae</taxon>
        <taxon>Jatropha</taxon>
    </lineage>
</organism>
<dbReference type="Proteomes" id="UP000027138">
    <property type="component" value="Unassembled WGS sequence"/>
</dbReference>
<gene>
    <name evidence="1" type="ORF">JCGZ_22729</name>
</gene>
<dbReference type="PANTHER" id="PTHR15002">
    <property type="entry name" value="RIBOSOMAL BIOGENESIS PROTEIN LAS1L"/>
    <property type="match status" value="1"/>
</dbReference>
<dbReference type="EMBL" id="KK914277">
    <property type="protein sequence ID" value="KDP43177.1"/>
    <property type="molecule type" value="Genomic_DNA"/>
</dbReference>
<sequence length="662" mass="74648">MESLLGFKEEAIVFDAGNEEKSSLSSPSSVSHSYKLVPWLNWEEWVWVRDFLFSDSPKNISSALKRISTWRSRGCVPVVIDITASIIEIQQKDPFYRKDLRSEAVHSEQMLAMLYCMAILRLVNCVVEKTRKKTEISIAEAAGAIGIPRTLIDVRHEGSHRDLPALTLLRDSAVKAIHWLKSYYWEPQTEQIPFQRDGTAKIRKEIKSKFRELASCLKVRQSPQPDAPLIKGKRGQHREQLCGRNKFFSLMASKLSLSKSGGSKKHSMKTLKTLVHLYSSFSSEVLSVLLELLLKALDSSNLVQLPKDDEIGQDIHTLLDHWKLVITKLSNKEPEIIPMLLKAVLDMIETREALKYEIGTYSTSMESTAGTFKVEQLSSLFEWLVELLKSLNPFCQKDAKVKNEVSATEMNMSNPILMEVIRKCLVISSYGNKQLMDSALHLAELIGNNLLIKKLSKVSFLGLSDSADTEENYSFKSFSNMLVQQDESIHKAADKLELIKHCIAKRRIVKTLAGDSVIASRWTVAKSWNPCPIGMLPQDLGSSGRLPVLDQDNVDTKFVDSLERTQTSELRQCSDAEEPSSDIHCNKTDVEKASGKREACFDICLLDRSNVKKIRVTRESGESDEDVLFPTDVEGCLIVNGVWKKIKEEELLAIKSSVRILV</sequence>
<accession>A0A067L429</accession>
<dbReference type="KEGG" id="jcu:105628951"/>
<keyword evidence="2" id="KW-1185">Reference proteome</keyword>
<dbReference type="GO" id="GO:0000470">
    <property type="term" value="P:maturation of LSU-rRNA"/>
    <property type="evidence" value="ECO:0007669"/>
    <property type="project" value="TreeGrafter"/>
</dbReference>
<evidence type="ECO:0008006" key="3">
    <source>
        <dbReference type="Google" id="ProtNLM"/>
    </source>
</evidence>
<dbReference type="OrthoDB" id="10263222at2759"/>
<dbReference type="Pfam" id="PF04031">
    <property type="entry name" value="Las1"/>
    <property type="match status" value="1"/>
</dbReference>
<reference evidence="1 2" key="1">
    <citation type="journal article" date="2014" name="PLoS ONE">
        <title>Global Analysis of Gene Expression Profiles in Physic Nut (Jatropha curcas L.) Seedlings Exposed to Salt Stress.</title>
        <authorList>
            <person name="Zhang L."/>
            <person name="Zhang C."/>
            <person name="Wu P."/>
            <person name="Chen Y."/>
            <person name="Li M."/>
            <person name="Jiang H."/>
            <person name="Wu G."/>
        </authorList>
    </citation>
    <scope>NUCLEOTIDE SEQUENCE [LARGE SCALE GENOMIC DNA]</scope>
    <source>
        <strain evidence="2">cv. GZQX0401</strain>
        <tissue evidence="1">Young leaves</tissue>
    </source>
</reference>
<dbReference type="AlphaFoldDB" id="A0A067L429"/>
<dbReference type="GO" id="GO:0004519">
    <property type="term" value="F:endonuclease activity"/>
    <property type="evidence" value="ECO:0007669"/>
    <property type="project" value="InterPro"/>
</dbReference>
<dbReference type="STRING" id="180498.A0A067L429"/>
<dbReference type="GO" id="GO:0030687">
    <property type="term" value="C:preribosome, large subunit precursor"/>
    <property type="evidence" value="ECO:0007669"/>
    <property type="project" value="TreeGrafter"/>
</dbReference>
<dbReference type="GO" id="GO:0000460">
    <property type="term" value="P:maturation of 5.8S rRNA"/>
    <property type="evidence" value="ECO:0007669"/>
    <property type="project" value="TreeGrafter"/>
</dbReference>
<evidence type="ECO:0000313" key="1">
    <source>
        <dbReference type="EMBL" id="KDP43177.1"/>
    </source>
</evidence>
<evidence type="ECO:0000313" key="2">
    <source>
        <dbReference type="Proteomes" id="UP000027138"/>
    </source>
</evidence>
<dbReference type="GO" id="GO:0090730">
    <property type="term" value="C:Las1 complex"/>
    <property type="evidence" value="ECO:0007669"/>
    <property type="project" value="InterPro"/>
</dbReference>
<dbReference type="PANTHER" id="PTHR15002:SF0">
    <property type="entry name" value="RIBOSOMAL BIOGENESIS PROTEIN LAS1L"/>
    <property type="match status" value="1"/>
</dbReference>